<dbReference type="Proteomes" id="UP000199820">
    <property type="component" value="Unassembled WGS sequence"/>
</dbReference>
<proteinExistence type="predicted"/>
<dbReference type="AlphaFoldDB" id="A0A1I0HAY4"/>
<gene>
    <name evidence="1" type="ORF">SAMN04487771_10475</name>
</gene>
<name>A0A1I0HAY4_9FIRM</name>
<accession>A0A1I0HAY4</accession>
<evidence type="ECO:0000313" key="1">
    <source>
        <dbReference type="EMBL" id="SET80872.1"/>
    </source>
</evidence>
<evidence type="ECO:0000313" key="2">
    <source>
        <dbReference type="Proteomes" id="UP000199820"/>
    </source>
</evidence>
<organism evidence="1 2">
    <name type="scientific">[Clostridium] aminophilum</name>
    <dbReference type="NCBI Taxonomy" id="1526"/>
    <lineage>
        <taxon>Bacteria</taxon>
        <taxon>Bacillati</taxon>
        <taxon>Bacillota</taxon>
        <taxon>Clostridia</taxon>
        <taxon>Lachnospirales</taxon>
        <taxon>Lachnospiraceae</taxon>
    </lineage>
</organism>
<reference evidence="1 2" key="1">
    <citation type="submission" date="2016-10" db="EMBL/GenBank/DDBJ databases">
        <authorList>
            <person name="de Groot N.N."/>
        </authorList>
    </citation>
    <scope>NUCLEOTIDE SEQUENCE [LARGE SCALE GENOMIC DNA]</scope>
    <source>
        <strain evidence="1 2">KH1P1</strain>
    </source>
</reference>
<dbReference type="EMBL" id="FOIL01000047">
    <property type="protein sequence ID" value="SET80872.1"/>
    <property type="molecule type" value="Genomic_DNA"/>
</dbReference>
<keyword evidence="2" id="KW-1185">Reference proteome</keyword>
<protein>
    <submittedName>
        <fullName evidence="1">Uncharacterized protein</fullName>
    </submittedName>
</protein>
<sequence length="64" mass="7269">MTHKKRSVRVGTPLQGRISGTQFLGTADFFDLSGDFLMVEENSKKTEKIQNTTLYTCDWNEAIL</sequence>